<dbReference type="GO" id="GO:0019888">
    <property type="term" value="F:protein phosphatase regulator activity"/>
    <property type="evidence" value="ECO:0007669"/>
    <property type="project" value="TreeGrafter"/>
</dbReference>
<protein>
    <submittedName>
        <fullName evidence="3">Putative serine/threonine-protein phosphatase 4 regulatory subunit 4</fullName>
    </submittedName>
</protein>
<evidence type="ECO:0000313" key="3">
    <source>
        <dbReference type="EMBL" id="JAC88460.1"/>
    </source>
</evidence>
<proteinExistence type="evidence at transcript level"/>
<feature type="compositionally biased region" description="Polar residues" evidence="2">
    <location>
        <begin position="831"/>
        <end position="847"/>
    </location>
</feature>
<reference evidence="3" key="1">
    <citation type="journal article" date="2015" name="J. Med. Entomol.">
        <title>A Deep Insight Into the Sialotranscriptome of the Chagas Disease Vector, Panstrongylus megistus (Hemiptera: Heteroptera).</title>
        <authorList>
            <person name="Ribeiro J.M."/>
            <person name="Schwarz A."/>
            <person name="Francischetti I.M."/>
        </authorList>
    </citation>
    <scope>NUCLEOTIDE SEQUENCE</scope>
    <source>
        <tissue evidence="3">Salivary glands</tissue>
    </source>
</reference>
<dbReference type="InterPro" id="IPR011989">
    <property type="entry name" value="ARM-like"/>
</dbReference>
<dbReference type="InterPro" id="IPR016024">
    <property type="entry name" value="ARM-type_fold"/>
</dbReference>
<dbReference type="InterPro" id="IPR039918">
    <property type="entry name" value="PPP4R4"/>
</dbReference>
<dbReference type="GO" id="GO:0005829">
    <property type="term" value="C:cytosol"/>
    <property type="evidence" value="ECO:0007669"/>
    <property type="project" value="TreeGrafter"/>
</dbReference>
<organism evidence="3">
    <name type="scientific">Panstrongylus megistus</name>
    <dbReference type="NCBI Taxonomy" id="65343"/>
    <lineage>
        <taxon>Eukaryota</taxon>
        <taxon>Metazoa</taxon>
        <taxon>Ecdysozoa</taxon>
        <taxon>Arthropoda</taxon>
        <taxon>Hexapoda</taxon>
        <taxon>Insecta</taxon>
        <taxon>Pterygota</taxon>
        <taxon>Neoptera</taxon>
        <taxon>Paraneoptera</taxon>
        <taxon>Hemiptera</taxon>
        <taxon>Heteroptera</taxon>
        <taxon>Panheteroptera</taxon>
        <taxon>Cimicomorpha</taxon>
        <taxon>Reduviidae</taxon>
        <taxon>Triatominae</taxon>
        <taxon>Panstrongylus</taxon>
    </lineage>
</organism>
<dbReference type="EMBL" id="GBGD01000429">
    <property type="protein sequence ID" value="JAC88460.1"/>
    <property type="molecule type" value="mRNA"/>
</dbReference>
<dbReference type="GO" id="GO:0008287">
    <property type="term" value="C:protein serine/threonine phosphatase complex"/>
    <property type="evidence" value="ECO:0007669"/>
    <property type="project" value="TreeGrafter"/>
</dbReference>
<feature type="non-terminal residue" evidence="3">
    <location>
        <position position="1"/>
    </location>
</feature>
<dbReference type="PROSITE" id="PS50077">
    <property type="entry name" value="HEAT_REPEAT"/>
    <property type="match status" value="1"/>
</dbReference>
<feature type="repeat" description="HEAT" evidence="1">
    <location>
        <begin position="148"/>
        <end position="186"/>
    </location>
</feature>
<dbReference type="PANTHER" id="PTHR21467:SF0">
    <property type="entry name" value="SERINE_THREONINE-PROTEIN PHOSPHATASE 4 REGULATORY SUBUNIT 4"/>
    <property type="match status" value="1"/>
</dbReference>
<evidence type="ECO:0000256" key="2">
    <source>
        <dbReference type="SAM" id="MobiDB-lite"/>
    </source>
</evidence>
<evidence type="ECO:0000256" key="1">
    <source>
        <dbReference type="PROSITE-ProRule" id="PRU00103"/>
    </source>
</evidence>
<dbReference type="AlphaFoldDB" id="A0A069DX41"/>
<dbReference type="InterPro" id="IPR021133">
    <property type="entry name" value="HEAT_type_2"/>
</dbReference>
<name>A0A069DX41_9HEMI</name>
<dbReference type="PANTHER" id="PTHR21467">
    <property type="entry name" value="PROTEIN PHOSPHATASE 4 REGULATORY SUBUNIT 4 PPP4R4"/>
    <property type="match status" value="1"/>
</dbReference>
<feature type="region of interest" description="Disordered" evidence="2">
    <location>
        <begin position="644"/>
        <end position="715"/>
    </location>
</feature>
<feature type="compositionally biased region" description="Basic residues" evidence="2">
    <location>
        <begin position="652"/>
        <end position="662"/>
    </location>
</feature>
<feature type="compositionally biased region" description="Polar residues" evidence="2">
    <location>
        <begin position="664"/>
        <end position="676"/>
    </location>
</feature>
<accession>A0A069DX41</accession>
<feature type="region of interest" description="Disordered" evidence="2">
    <location>
        <begin position="831"/>
        <end position="873"/>
    </location>
</feature>
<feature type="compositionally biased region" description="Low complexity" evidence="2">
    <location>
        <begin position="677"/>
        <end position="693"/>
    </location>
</feature>
<sequence length="873" mass="99416">GEEVQKLSVIQALPELLAVDKTGCLQKILPKMQQALINGSTEVHVTASLAVRAIIEDNILPVEMFIRHFLHTITQAMDSRDPAVAISWSDTLLEAIKILPHNVIQGEIVPLAVSRAQLVKPVPIRVSSCKLLGELAAKYDAQTLKKDLMPTIISLCQDISGEVRAEMAKQLVKIAPKLGPDLIKSNITQPLIELSSDETPLVKENTFITVVETLPHFTADSLKLTISPLLKQMIVLAFKMDDSLLVTISKLFGKMCMGVDKFITEQEKDLYIKWYATLAVIGVSQSKKESRSERRSEDVNHDVDTSPTHRYTLCRQNCALNFPTMAKFTQDVTKKTTFEFLHSTLKLLVSDPCYVVRKSIANVFNEVCLIYWKYCTILKDDFITLCRDDSVDVLDGFLPHLYSIMEIFTHNELFKPDSHDEVLSNLMRTLVKTEITLNKGHRWRSYLLFIEQTRNFYRFVPSDLLYNTLILSCLKITNVSRVVPVRLAAMKNLLLYLRYSTRPQHRKEIKDKIITDFCMSKNFYDRIIFVRILPTIMELFSTFYFKEHFYLSTIHLFDDPVPNVRCALVSLLPKLKGMLKLPADNKLHSMIEATFPFLEEDKDRETKRIFLNIKDSLEDAEFQKLFPDDLKKYEEEKKLFFEKKEDLSQKGRPARPHPKKKPVSAQTTPPAQQVTETRTVPGTATPPGTTLRPPGRPPPARPRNVTRLREREMSGQEKEFYVDAGIHLPGGVQQIPIVSSTVNNSNSNNNNNNNNNNTLLKRWDNNSHRIPVRRPNNQRHSLEFTDFNKNITTSTMLEKSSSSLGTTTMVRSNNHRSHLPRPLSCINFPTGSTNKCDSSNIPTAKSSSKQRHISKLPVVNRSASESQKAKRKS</sequence>
<dbReference type="Gene3D" id="1.25.10.10">
    <property type="entry name" value="Leucine-rich Repeat Variant"/>
    <property type="match status" value="1"/>
</dbReference>
<dbReference type="SUPFAM" id="SSF48371">
    <property type="entry name" value="ARM repeat"/>
    <property type="match status" value="1"/>
</dbReference>